<sequence>MALLARQSQADQAVDYIINALSKPNFHGDIKAILNNLVYYVPRVRSKVNLDRLLHAMFCSKAWETALQNDLISLQESSEAIFSWKLEISEPVISVNEFYQAWDSAVTDCNMWSAGQIAIIGGALKAQNKFKSLQTRYFLDERGSVVEIYTRWKRQYFLPLWRQIFMRSVRTPKRLEQLALILSAVFSPGDSAFVPCDPLCEVLIGLSIAYIQDPSRGEPSVARNISNIAKTLEAALQYASKKVTSRSLKLICTATFELSLRELNNPKSVYSSQAYSNQLLTVVLIFRGCVTQPVIPDIWYLQIIVSLYYMNFILQDFGRVGFESYEFIYEVCTTAIKMKPESYVNSLEVMRGNLWPSVMNNAVNDSRALFLLTFVESTVADMTIDAKLLHSILVPTLNHFVRSPNTVICESAHAAQLALFSNHVSPDCLQKWKCGNCLEYLDLSTNQFLAGFLSSSQVVHVYTSIVREAAFLHPYNDDLVREILHFTYLRILNSWKMGPEIVTTLIECLVVQIPHASQKYIIDWLDNCLSLINSCGQGKEKLLDHLWLQLTSNEITDDAFSWWYENVVRASSKL</sequence>
<dbReference type="OMA" id="GWLNICL"/>
<accession>C5DIW6</accession>
<dbReference type="FunCoup" id="C5DIW6">
    <property type="interactions" value="69"/>
</dbReference>
<dbReference type="OrthoDB" id="2357318at2759"/>
<dbReference type="PANTHER" id="PTHR39214:SF1">
    <property type="entry name" value="MICROBODY (PEROXISOME) BIOGENESIS PROTEIN PEROXIN 8 (EUROFUNG)"/>
    <property type="match status" value="1"/>
</dbReference>
<reference evidence="1 2" key="1">
    <citation type="journal article" date="2009" name="Genome Res.">
        <title>Comparative genomics of protoploid Saccharomycetaceae.</title>
        <authorList>
            <consortium name="The Genolevures Consortium"/>
            <person name="Souciet J.-L."/>
            <person name="Dujon B."/>
            <person name="Gaillardin C."/>
            <person name="Johnston M."/>
            <person name="Baret P.V."/>
            <person name="Cliften P."/>
            <person name="Sherman D.J."/>
            <person name="Weissenbach J."/>
            <person name="Westhof E."/>
            <person name="Wincker P."/>
            <person name="Jubin C."/>
            <person name="Poulain J."/>
            <person name="Barbe V."/>
            <person name="Segurens B."/>
            <person name="Artiguenave F."/>
            <person name="Anthouard V."/>
            <person name="Vacherie B."/>
            <person name="Val M.-E."/>
            <person name="Fulton R.S."/>
            <person name="Minx P."/>
            <person name="Wilson R."/>
            <person name="Durrens P."/>
            <person name="Jean G."/>
            <person name="Marck C."/>
            <person name="Martin T."/>
            <person name="Nikolski M."/>
            <person name="Rolland T."/>
            <person name="Seret M.-L."/>
            <person name="Casaregola S."/>
            <person name="Despons L."/>
            <person name="Fairhead C."/>
            <person name="Fischer G."/>
            <person name="Lafontaine I."/>
            <person name="Leh V."/>
            <person name="Lemaire M."/>
            <person name="de Montigny J."/>
            <person name="Neuveglise C."/>
            <person name="Thierry A."/>
            <person name="Blanc-Lenfle I."/>
            <person name="Bleykasten C."/>
            <person name="Diffels J."/>
            <person name="Fritsch E."/>
            <person name="Frangeul L."/>
            <person name="Goeffon A."/>
            <person name="Jauniaux N."/>
            <person name="Kachouri-Lafond R."/>
            <person name="Payen C."/>
            <person name="Potier S."/>
            <person name="Pribylova L."/>
            <person name="Ozanne C."/>
            <person name="Richard G.-F."/>
            <person name="Sacerdot C."/>
            <person name="Straub M.-L."/>
            <person name="Talla E."/>
        </authorList>
    </citation>
    <scope>NUCLEOTIDE SEQUENCE [LARGE SCALE GENOMIC DNA]</scope>
    <source>
        <strain evidence="2">ATCC 56472 / CBS 6340 / NRRL Y-8284</strain>
    </source>
</reference>
<dbReference type="RefSeq" id="XP_002554164.1">
    <property type="nucleotide sequence ID" value="XM_002554118.1"/>
</dbReference>
<dbReference type="EMBL" id="CU928169">
    <property type="protein sequence ID" value="CAR23727.1"/>
    <property type="molecule type" value="Genomic_DNA"/>
</dbReference>
<gene>
    <name evidence="1" type="ordered locus">KLTH0E15730g</name>
</gene>
<dbReference type="KEGG" id="lth:KLTH0E15730g"/>
<keyword evidence="2" id="KW-1185">Reference proteome</keyword>
<dbReference type="eggNOG" id="ENOG502R1X7">
    <property type="taxonomic scope" value="Eukaryota"/>
</dbReference>
<name>C5DIW6_LACTC</name>
<dbReference type="HOGENOM" id="CLU_031057_0_0_1"/>
<dbReference type="GeneID" id="8292335"/>
<dbReference type="PANTHER" id="PTHR39214">
    <property type="entry name" value="MICROBODY (PEROXISOME) BIOGENESIS PROTEIN PEROXIN 8 (EUROFUNG)"/>
    <property type="match status" value="1"/>
</dbReference>
<protein>
    <submittedName>
        <fullName evidence="1">KLTH0E15730p</fullName>
    </submittedName>
</protein>
<dbReference type="Proteomes" id="UP000002036">
    <property type="component" value="Chromosome E"/>
</dbReference>
<dbReference type="InterPro" id="IPR055334">
    <property type="entry name" value="PEX8-like"/>
</dbReference>
<dbReference type="InParanoid" id="C5DIW6"/>
<organism evidence="1 2">
    <name type="scientific">Lachancea thermotolerans (strain ATCC 56472 / CBS 6340 / NRRL Y-8284)</name>
    <name type="common">Yeast</name>
    <name type="synonym">Kluyveromyces thermotolerans</name>
    <dbReference type="NCBI Taxonomy" id="559295"/>
    <lineage>
        <taxon>Eukaryota</taxon>
        <taxon>Fungi</taxon>
        <taxon>Dikarya</taxon>
        <taxon>Ascomycota</taxon>
        <taxon>Saccharomycotina</taxon>
        <taxon>Saccharomycetes</taxon>
        <taxon>Saccharomycetales</taxon>
        <taxon>Saccharomycetaceae</taxon>
        <taxon>Lachancea</taxon>
    </lineage>
</organism>
<dbReference type="AlphaFoldDB" id="C5DIW6"/>
<evidence type="ECO:0000313" key="2">
    <source>
        <dbReference type="Proteomes" id="UP000002036"/>
    </source>
</evidence>
<evidence type="ECO:0000313" key="1">
    <source>
        <dbReference type="EMBL" id="CAR23727.1"/>
    </source>
</evidence>
<proteinExistence type="predicted"/>
<dbReference type="STRING" id="559295.C5DIW6"/>